<evidence type="ECO:0000313" key="2">
    <source>
        <dbReference type="EMBL" id="TPP55130.1"/>
    </source>
</evidence>
<feature type="region of interest" description="Disordered" evidence="1">
    <location>
        <begin position="1277"/>
        <end position="1314"/>
    </location>
</feature>
<feature type="compositionally biased region" description="Polar residues" evidence="1">
    <location>
        <begin position="578"/>
        <end position="588"/>
    </location>
</feature>
<evidence type="ECO:0008006" key="4">
    <source>
        <dbReference type="Google" id="ProtNLM"/>
    </source>
</evidence>
<feature type="compositionally biased region" description="Low complexity" evidence="1">
    <location>
        <begin position="634"/>
        <end position="674"/>
    </location>
</feature>
<sequence>MNAYFFSHHMPPPPTPAPLVRTAAIAAGVQRQGPRQSTQRQTPTLLSEYVRGPYRKEDERCCGFNEKAVTKPYHDVGDAAMCNAATPRAALRAEPAAIGSKPRPNATHTSSSLRSTSPAESPVAAPPHRTVPCLVLFSPQGPRPLEGLKTVTLERPGNVAAAAPRGGYLRARGASLNRLSAGGPPLSASAAAASSTAARQRNTKHAAASAAARASHQSSSGIRCVYDRDTRSQLLHIIPGTEVDFSSCMRLPALAATPAPASGTAAAPLLFAATAVHTIVVVQFCVAAPTLSTAAQHQAGASRPQLPGSPIPPPGSFYIELVLRTGTSSDSARGRISTNGGGSSGNSGGYRLRFTNTGHAVQRHTHHTKIPLQCVRTAQWVQLFVDLEALLQSCKAAGAVVAGGTHCRLKQLRIGSGGSAASTGGVYVRRIIAGHGLPLPYPAMDHLVTADGVPGTVPLMATPIGGTQEIAGESLCVFVRTGDEHILSEAPAPLAPAEEPSREGEAHTRDSDNSIEATQVRWKANNCAGDVGRSAVEWAGDATQDTARRRAAQAVTTAASKPLTLPSSATLPPHQLQRRQPNPDQQKNPALLNSYRHQPESEAAAARVCKRQPEPSKVLHHTALELLRMRDHQQQSQPQPAHQFTGSGAAAHAPTSAAPPSASFPSSASPRSSPVDGASLSASDDAEMFVVREVSAAEQLAPATPPQYPANQLMTGKPPLRRAPSQPPVANKATHHALNAGHTGEGVAQQVGEDVAIEDAGQEGFSAPAAVGAAGLLFSTTSSATTTTATTSETSVLSVTSYSSAVELMDAMSERVRRIHMVLAGVEEEAAAAAAAAASIFAQPLGRRPPSRHVTPPPTAQGARPAVSTVTPTVLPLLVPPPPLTGAASTRSSPSPPSAPGPTAPAEIIEAVLRDTPRDAVVNTAAVPSLPPTPPAAAMATQACDSVARVAVAECAATASAAANDANAILELWSSAERPLCLSASLQRPATAAVKRAPLAERLRAHQAALSSSSSAASFSLVDGSDNDGVGDAPSAEIPPPTSAATSWTFRSTSLTPQTPSMLRVPTDSGAVGEALPRAGGAPSSYMAGAEKSEAAALLQQAPRLLSESQTPSPEVVAAVVPQLKSSSGQVTKAVVWRRPVTEPGHSPSVGDATQRALQDEVRLTDTPLPGRVRSPGAESGAAGRLATWSARQNAGPTSSGMHTPLSAAAASKLGVASQQESLQGFIEGAQLCVGVQAPPPPPSGRSFSTVSSFQMWLPSSSMPTLSASRGRYPSTITPFSGGGDRHCDPLSDSSSGAGGGPRPPRLGIAAAYPSAHPSMPSPSVVHMPQAATAATLPTYHAGAAVGPSPLAQQQTLGFPAAASTRDPVQHTPVSHHEALANDVPLSAERGNGEGRYMYDCVLQCYLDLETNAYVDRT</sequence>
<organism evidence="2 3">
    <name type="scientific">Leishmania donovani</name>
    <dbReference type="NCBI Taxonomy" id="5661"/>
    <lineage>
        <taxon>Eukaryota</taxon>
        <taxon>Discoba</taxon>
        <taxon>Euglenozoa</taxon>
        <taxon>Kinetoplastea</taxon>
        <taxon>Metakinetoplastina</taxon>
        <taxon>Trypanosomatida</taxon>
        <taxon>Trypanosomatidae</taxon>
        <taxon>Leishmaniinae</taxon>
        <taxon>Leishmania</taxon>
    </lineage>
</organism>
<feature type="region of interest" description="Disordered" evidence="1">
    <location>
        <begin position="700"/>
        <end position="730"/>
    </location>
</feature>
<evidence type="ECO:0000313" key="3">
    <source>
        <dbReference type="Proteomes" id="UP000318821"/>
    </source>
</evidence>
<evidence type="ECO:0000256" key="1">
    <source>
        <dbReference type="SAM" id="MobiDB-lite"/>
    </source>
</evidence>
<reference evidence="3" key="1">
    <citation type="submission" date="2019-02" db="EMBL/GenBank/DDBJ databases">
        <title>FDA dAtabase for Regulatory Grade micrObial Sequences (FDA-ARGOS): Supporting development and validation of Infectious Disease Dx tests.</title>
        <authorList>
            <person name="Duncan R."/>
            <person name="Fisher C."/>
            <person name="Tallon L."/>
            <person name="Sadzewicz L."/>
            <person name="Sengamalay N."/>
            <person name="Ott S."/>
            <person name="Godinez A."/>
            <person name="Nagaraj S."/>
            <person name="Vavikolanu K."/>
            <person name="Vyas G."/>
            <person name="Nadendla S."/>
            <person name="Aluvathingal J."/>
            <person name="Sichtig H."/>
        </authorList>
    </citation>
    <scope>NUCLEOTIDE SEQUENCE [LARGE SCALE GENOMIC DNA]</scope>
    <source>
        <strain evidence="3">FDAARGOS_360</strain>
    </source>
</reference>
<dbReference type="Proteomes" id="UP000318821">
    <property type="component" value="Unassembled WGS sequence"/>
</dbReference>
<proteinExistence type="predicted"/>
<feature type="compositionally biased region" description="Basic and acidic residues" evidence="1">
    <location>
        <begin position="499"/>
        <end position="512"/>
    </location>
</feature>
<feature type="compositionally biased region" description="Low complexity" evidence="1">
    <location>
        <begin position="552"/>
        <end position="573"/>
    </location>
</feature>
<name>A0A504YAE7_LEIDO</name>
<feature type="region of interest" description="Disordered" evidence="1">
    <location>
        <begin position="1023"/>
        <end position="1064"/>
    </location>
</feature>
<dbReference type="EMBL" id="RHLD01000040">
    <property type="protein sequence ID" value="TPP55130.1"/>
    <property type="molecule type" value="Genomic_DNA"/>
</dbReference>
<comment type="caution">
    <text evidence="2">The sequence shown here is derived from an EMBL/GenBank/DDBJ whole genome shotgun (WGS) entry which is preliminary data.</text>
</comment>
<feature type="region of interest" description="Disordered" evidence="1">
    <location>
        <begin position="846"/>
        <end position="904"/>
    </location>
</feature>
<feature type="compositionally biased region" description="Low complexity" evidence="1">
    <location>
        <begin position="488"/>
        <end position="498"/>
    </location>
</feature>
<dbReference type="VEuPathDB" id="TriTrypDB:LdCL_170009100"/>
<dbReference type="VEuPathDB" id="TriTrypDB:LdBPK_170360.1"/>
<feature type="compositionally biased region" description="Pro residues" evidence="1">
    <location>
        <begin position="894"/>
        <end position="903"/>
    </location>
</feature>
<protein>
    <recommendedName>
        <fullName evidence="4">CFA20 domain-containing protein</fullName>
    </recommendedName>
</protein>
<feature type="region of interest" description="Disordered" evidence="1">
    <location>
        <begin position="488"/>
        <end position="515"/>
    </location>
</feature>
<feature type="compositionally biased region" description="Polar residues" evidence="1">
    <location>
        <begin position="106"/>
        <end position="119"/>
    </location>
</feature>
<feature type="compositionally biased region" description="Gly residues" evidence="1">
    <location>
        <begin position="339"/>
        <end position="348"/>
    </location>
</feature>
<accession>A0A504YAE7</accession>
<feature type="compositionally biased region" description="Polar residues" evidence="1">
    <location>
        <begin position="1043"/>
        <end position="1061"/>
    </location>
</feature>
<feature type="region of interest" description="Disordered" evidence="1">
    <location>
        <begin position="542"/>
        <end position="590"/>
    </location>
</feature>
<feature type="region of interest" description="Disordered" evidence="1">
    <location>
        <begin position="95"/>
        <end position="126"/>
    </location>
</feature>
<feature type="region of interest" description="Disordered" evidence="1">
    <location>
        <begin position="631"/>
        <end position="681"/>
    </location>
</feature>
<gene>
    <name evidence="2" type="ORF">CGC20_37875</name>
</gene>
<dbReference type="VEuPathDB" id="TriTrypDB:LDHU3_17.0630"/>
<feature type="region of interest" description="Disordered" evidence="1">
    <location>
        <begin position="329"/>
        <end position="349"/>
    </location>
</feature>